<organism evidence="2">
    <name type="scientific">Capitella teleta</name>
    <name type="common">Polychaete worm</name>
    <dbReference type="NCBI Taxonomy" id="283909"/>
    <lineage>
        <taxon>Eukaryota</taxon>
        <taxon>Metazoa</taxon>
        <taxon>Spiralia</taxon>
        <taxon>Lophotrochozoa</taxon>
        <taxon>Annelida</taxon>
        <taxon>Polychaeta</taxon>
        <taxon>Sedentaria</taxon>
        <taxon>Scolecida</taxon>
        <taxon>Capitellidae</taxon>
        <taxon>Capitella</taxon>
    </lineage>
</organism>
<dbReference type="EMBL" id="KB311091">
    <property type="protein sequence ID" value="ELT89974.1"/>
    <property type="molecule type" value="Genomic_DNA"/>
</dbReference>
<dbReference type="Proteomes" id="UP000014760">
    <property type="component" value="Unassembled WGS sequence"/>
</dbReference>
<dbReference type="HOGENOM" id="CLU_097774_0_0_1"/>
<accession>R7T8G6</accession>
<dbReference type="GO" id="GO:0033148">
    <property type="term" value="P:positive regulation of intracellular estrogen receptor signaling pathway"/>
    <property type="evidence" value="ECO:0007669"/>
    <property type="project" value="TreeGrafter"/>
</dbReference>
<reference evidence="2 4" key="2">
    <citation type="journal article" date="2013" name="Nature">
        <title>Insights into bilaterian evolution from three spiralian genomes.</title>
        <authorList>
            <person name="Simakov O."/>
            <person name="Marletaz F."/>
            <person name="Cho S.J."/>
            <person name="Edsinger-Gonzales E."/>
            <person name="Havlak P."/>
            <person name="Hellsten U."/>
            <person name="Kuo D.H."/>
            <person name="Larsson T."/>
            <person name="Lv J."/>
            <person name="Arendt D."/>
            <person name="Savage R."/>
            <person name="Osoegawa K."/>
            <person name="de Jong P."/>
            <person name="Grimwood J."/>
            <person name="Chapman J.A."/>
            <person name="Shapiro H."/>
            <person name="Aerts A."/>
            <person name="Otillar R.P."/>
            <person name="Terry A.Y."/>
            <person name="Boore J.L."/>
            <person name="Grigoriev I.V."/>
            <person name="Lindberg D.R."/>
            <person name="Seaver E.C."/>
            <person name="Weisblat D.A."/>
            <person name="Putnam N.H."/>
            <person name="Rokhsar D.S."/>
        </authorList>
    </citation>
    <scope>NUCLEOTIDE SEQUENCE</scope>
    <source>
        <strain evidence="2 4">I ESC-2004</strain>
    </source>
</reference>
<dbReference type="EMBL" id="AMQN01014611">
    <property type="status" value="NOT_ANNOTATED_CDS"/>
    <property type="molecule type" value="Genomic_DNA"/>
</dbReference>
<feature type="compositionally biased region" description="Basic and acidic residues" evidence="1">
    <location>
        <begin position="120"/>
        <end position="131"/>
    </location>
</feature>
<dbReference type="GO" id="GO:0044666">
    <property type="term" value="C:MLL3/4 complex"/>
    <property type="evidence" value="ECO:0007669"/>
    <property type="project" value="TreeGrafter"/>
</dbReference>
<dbReference type="GO" id="GO:1902808">
    <property type="term" value="P:positive regulation of cell cycle G1/S phase transition"/>
    <property type="evidence" value="ECO:0007669"/>
    <property type="project" value="TreeGrafter"/>
</dbReference>
<dbReference type="InterPro" id="IPR028213">
    <property type="entry name" value="PA1"/>
</dbReference>
<dbReference type="GO" id="GO:0030331">
    <property type="term" value="F:nuclear estrogen receptor binding"/>
    <property type="evidence" value="ECO:0007669"/>
    <property type="project" value="TreeGrafter"/>
</dbReference>
<feature type="non-terminal residue" evidence="2">
    <location>
        <position position="249"/>
    </location>
</feature>
<reference evidence="3" key="3">
    <citation type="submission" date="2015-06" db="UniProtKB">
        <authorList>
            <consortium name="EnsemblMetazoa"/>
        </authorList>
    </citation>
    <scope>IDENTIFICATION</scope>
</reference>
<dbReference type="EnsemblMetazoa" id="CapteT227114">
    <property type="protein sequence ID" value="CapteP227114"/>
    <property type="gene ID" value="CapteG227114"/>
</dbReference>
<feature type="region of interest" description="Disordered" evidence="1">
    <location>
        <begin position="198"/>
        <end position="249"/>
    </location>
</feature>
<evidence type="ECO:0000313" key="4">
    <source>
        <dbReference type="Proteomes" id="UP000014760"/>
    </source>
</evidence>
<evidence type="ECO:0000256" key="1">
    <source>
        <dbReference type="SAM" id="MobiDB-lite"/>
    </source>
</evidence>
<evidence type="ECO:0000313" key="2">
    <source>
        <dbReference type="EMBL" id="ELT89974.1"/>
    </source>
</evidence>
<dbReference type="STRING" id="283909.R7T8G6"/>
<dbReference type="OrthoDB" id="10067843at2759"/>
<reference evidence="4" key="1">
    <citation type="submission" date="2012-12" db="EMBL/GenBank/DDBJ databases">
        <authorList>
            <person name="Hellsten U."/>
            <person name="Grimwood J."/>
            <person name="Chapman J.A."/>
            <person name="Shapiro H."/>
            <person name="Aerts A."/>
            <person name="Otillar R.P."/>
            <person name="Terry A.Y."/>
            <person name="Boore J.L."/>
            <person name="Simakov O."/>
            <person name="Marletaz F."/>
            <person name="Cho S.-J."/>
            <person name="Edsinger-Gonzales E."/>
            <person name="Havlak P."/>
            <person name="Kuo D.-H."/>
            <person name="Larsson T."/>
            <person name="Lv J."/>
            <person name="Arendt D."/>
            <person name="Savage R."/>
            <person name="Osoegawa K."/>
            <person name="de Jong P."/>
            <person name="Lindberg D.R."/>
            <person name="Seaver E.C."/>
            <person name="Weisblat D.A."/>
            <person name="Putnam N.H."/>
            <person name="Grigoriev I.V."/>
            <person name="Rokhsar D.S."/>
        </authorList>
    </citation>
    <scope>NUCLEOTIDE SEQUENCE</scope>
    <source>
        <strain evidence="4">I ESC-2004</strain>
    </source>
</reference>
<dbReference type="OMA" id="SNDIWAN"/>
<keyword evidence="4" id="KW-1185">Reference proteome</keyword>
<dbReference type="PANTHER" id="PTHR28467">
    <property type="entry name" value="PAXIP1-ASSOCIATED GLUTAMATE-RICH PROTEIN 1"/>
    <property type="match status" value="1"/>
</dbReference>
<dbReference type="AlphaFoldDB" id="R7T8G6"/>
<proteinExistence type="predicted"/>
<gene>
    <name evidence="2" type="ORF">CAPTEDRAFT_227114</name>
</gene>
<protein>
    <submittedName>
        <fullName evidence="2 3">Uncharacterized protein</fullName>
    </submittedName>
</protein>
<sequence length="249" mass="27743">MKDTIKAKLVSRFKEAEKNPLLRNATFLDPRYKAHYFKLGTSENTSRHCRPAWTAMTTELTESEDFYCACSDDEKYNAAQNPDPTVWEPAPSQIIELYEKVANGEALQLEWRCPGRRELSPEAVKSEKMEEQEAENTPNENEEKPPTEFDFDDMGFDSNPVATPRRTPGASRTPRSVQKRVARLDKILDDITRNKKLNRSKVISQKSPLGTPVARPPPKATAAVVDPVADSSKAAAPIVPAASGEKGEV</sequence>
<name>R7T8G6_CAPTE</name>
<dbReference type="PANTHER" id="PTHR28467:SF1">
    <property type="entry name" value="PAXIP1-ASSOCIATED GLUTAMATE-RICH PROTEIN 1"/>
    <property type="match status" value="1"/>
</dbReference>
<dbReference type="EMBL" id="AMQN01014610">
    <property type="status" value="NOT_ANNOTATED_CDS"/>
    <property type="molecule type" value="Genomic_DNA"/>
</dbReference>
<feature type="region of interest" description="Disordered" evidence="1">
    <location>
        <begin position="120"/>
        <end position="178"/>
    </location>
</feature>
<dbReference type="Pfam" id="PF15364">
    <property type="entry name" value="PAXIP1_C"/>
    <property type="match status" value="1"/>
</dbReference>
<evidence type="ECO:0000313" key="3">
    <source>
        <dbReference type="EnsemblMetazoa" id="CapteP227114"/>
    </source>
</evidence>